<name>A0ABX3Y9X8_9ACTN</name>
<feature type="domain" description="PDZ" evidence="2">
    <location>
        <begin position="153"/>
        <end position="234"/>
    </location>
</feature>
<dbReference type="PROSITE" id="PS50106">
    <property type="entry name" value="PDZ"/>
    <property type="match status" value="1"/>
</dbReference>
<comment type="caution">
    <text evidence="3">The sequence shown here is derived from an EMBL/GenBank/DDBJ whole genome shotgun (WGS) entry which is preliminary data.</text>
</comment>
<sequence length="245" mass="24959">MRRSTAACTVLALGASLLLGGLAPGATAAAAPGAVTMLNAPTPPSSVPDLDAPGQARTVEFPPDGRVRSSTGHVQIQAPQYTRIVRVDPWCSGMSCPVSIAPDGSSASFSLQSNNWIWSRPFKVDIVATDDAPMAGGRFTGTLTFEGVAVDWTVNITQGTPGAFGGYVSSVPGGGGARVRFVDPDLNAAAAGFKDKDIITSVDGQPVTSAASLSAVLAGKRAGIAVPVGITRNGTQMTLQYTVDE</sequence>
<dbReference type="EMBL" id="MRYD01000286">
    <property type="protein sequence ID" value="OSZ56513.1"/>
    <property type="molecule type" value="Genomic_DNA"/>
</dbReference>
<dbReference type="Gene3D" id="2.30.42.10">
    <property type="match status" value="1"/>
</dbReference>
<dbReference type="InterPro" id="IPR001478">
    <property type="entry name" value="PDZ"/>
</dbReference>
<feature type="chain" id="PRO_5045775944" description="PDZ domain-containing protein" evidence="1">
    <location>
        <begin position="29"/>
        <end position="245"/>
    </location>
</feature>
<dbReference type="SMART" id="SM00228">
    <property type="entry name" value="PDZ"/>
    <property type="match status" value="1"/>
</dbReference>
<proteinExistence type="predicted"/>
<evidence type="ECO:0000313" key="4">
    <source>
        <dbReference type="Proteomes" id="UP000194266"/>
    </source>
</evidence>
<dbReference type="InterPro" id="IPR036034">
    <property type="entry name" value="PDZ_sf"/>
</dbReference>
<dbReference type="Proteomes" id="UP000194266">
    <property type="component" value="Unassembled WGS sequence"/>
</dbReference>
<dbReference type="CDD" id="cd06779">
    <property type="entry name" value="cpPDZ_Deg_HtrA-like"/>
    <property type="match status" value="1"/>
</dbReference>
<keyword evidence="4" id="KW-1185">Reference proteome</keyword>
<keyword evidence="1" id="KW-0732">Signal</keyword>
<feature type="signal peptide" evidence="1">
    <location>
        <begin position="1"/>
        <end position="28"/>
    </location>
</feature>
<reference evidence="3 4" key="1">
    <citation type="submission" date="2016-12" db="EMBL/GenBank/DDBJ databases">
        <title>Genome Mining:The Detection of Biosynthetic Gene Clusters to Aid in the Expression of Curamycin A produced by Streptomyces sp. strain CZA14.</title>
        <authorList>
            <person name="Durrell K.A."/>
            <person name="Kirby B.M."/>
            <person name="Khan W."/>
            <person name="Mthethwa T."/>
            <person name="Le Roes-Hill M."/>
        </authorList>
    </citation>
    <scope>NUCLEOTIDE SEQUENCE [LARGE SCALE GENOMIC DNA]</scope>
    <source>
        <strain evidence="3 4">CZA14</strain>
    </source>
</reference>
<evidence type="ECO:0000256" key="1">
    <source>
        <dbReference type="SAM" id="SignalP"/>
    </source>
</evidence>
<organism evidence="3 4">
    <name type="scientific">Streptomyces pharetrae CZA14</name>
    <dbReference type="NCBI Taxonomy" id="1144883"/>
    <lineage>
        <taxon>Bacteria</taxon>
        <taxon>Bacillati</taxon>
        <taxon>Actinomycetota</taxon>
        <taxon>Actinomycetes</taxon>
        <taxon>Kitasatosporales</taxon>
        <taxon>Streptomycetaceae</taxon>
        <taxon>Streptomyces</taxon>
    </lineage>
</organism>
<evidence type="ECO:0000259" key="2">
    <source>
        <dbReference type="PROSITE" id="PS50106"/>
    </source>
</evidence>
<protein>
    <recommendedName>
        <fullName evidence="2">PDZ domain-containing protein</fullName>
    </recommendedName>
</protein>
<dbReference type="SUPFAM" id="SSF50156">
    <property type="entry name" value="PDZ domain-like"/>
    <property type="match status" value="1"/>
</dbReference>
<gene>
    <name evidence="3" type="ORF">OQI_32505</name>
</gene>
<evidence type="ECO:0000313" key="3">
    <source>
        <dbReference type="EMBL" id="OSZ56513.1"/>
    </source>
</evidence>
<dbReference type="Pfam" id="PF13180">
    <property type="entry name" value="PDZ_2"/>
    <property type="match status" value="1"/>
</dbReference>
<accession>A0ABX3Y9X8</accession>